<reference evidence="2" key="1">
    <citation type="submission" date="2020-03" db="EMBL/GenBank/DDBJ databases">
        <title>Hybrid Assembly of Korean Phytophthora infestans isolates.</title>
        <authorList>
            <person name="Prokchorchik M."/>
            <person name="Lee Y."/>
            <person name="Seo J."/>
            <person name="Cho J.-H."/>
            <person name="Park Y.-E."/>
            <person name="Jang D.-C."/>
            <person name="Im J.-S."/>
            <person name="Choi J.-G."/>
            <person name="Park H.-J."/>
            <person name="Lee G.-B."/>
            <person name="Lee Y.-G."/>
            <person name="Hong S.-Y."/>
            <person name="Cho K."/>
            <person name="Sohn K.H."/>
        </authorList>
    </citation>
    <scope>NUCLEOTIDE SEQUENCE</scope>
    <source>
        <strain evidence="2">KR_2_A2</strain>
    </source>
</reference>
<feature type="compositionally biased region" description="Basic and acidic residues" evidence="1">
    <location>
        <begin position="1"/>
        <end position="20"/>
    </location>
</feature>
<evidence type="ECO:0000256" key="1">
    <source>
        <dbReference type="SAM" id="MobiDB-lite"/>
    </source>
</evidence>
<name>A0A8S9VD27_PHYIN</name>
<proteinExistence type="predicted"/>
<gene>
    <name evidence="2" type="ORF">GN958_ATG01543</name>
</gene>
<evidence type="ECO:0000313" key="2">
    <source>
        <dbReference type="EMBL" id="KAF4149232.1"/>
    </source>
</evidence>
<evidence type="ECO:0000313" key="3">
    <source>
        <dbReference type="Proteomes" id="UP000704712"/>
    </source>
</evidence>
<dbReference type="Proteomes" id="UP000704712">
    <property type="component" value="Unassembled WGS sequence"/>
</dbReference>
<dbReference type="AlphaFoldDB" id="A0A8S9VD27"/>
<organism evidence="2 3">
    <name type="scientific">Phytophthora infestans</name>
    <name type="common">Potato late blight agent</name>
    <name type="synonym">Botrytis infestans</name>
    <dbReference type="NCBI Taxonomy" id="4787"/>
    <lineage>
        <taxon>Eukaryota</taxon>
        <taxon>Sar</taxon>
        <taxon>Stramenopiles</taxon>
        <taxon>Oomycota</taxon>
        <taxon>Peronosporomycetes</taxon>
        <taxon>Peronosporales</taxon>
        <taxon>Peronosporaceae</taxon>
        <taxon>Phytophthora</taxon>
    </lineage>
</organism>
<protein>
    <submittedName>
        <fullName evidence="2">Uncharacterized protein</fullName>
    </submittedName>
</protein>
<dbReference type="EMBL" id="JAACNO010000183">
    <property type="protein sequence ID" value="KAF4149232.1"/>
    <property type="molecule type" value="Genomic_DNA"/>
</dbReference>
<accession>A0A8S9VD27</accession>
<sequence>TDHGQQIKRQREISHPDRHSAGACSVKRRSAAPPTGGSNRRRALAARRLGRQGMNHSYLNSDEASIHVITHVGPFELGLLWGVLVNHATVNWSTGRHKSVLMSSGSRHYHSRDDGKFELVIVPFLFETMVTSVLDKLIMKRLVLRDQAPANYPNARYASDEAS</sequence>
<feature type="non-terminal residue" evidence="2">
    <location>
        <position position="1"/>
    </location>
</feature>
<comment type="caution">
    <text evidence="2">The sequence shown here is derived from an EMBL/GenBank/DDBJ whole genome shotgun (WGS) entry which is preliminary data.</text>
</comment>
<feature type="region of interest" description="Disordered" evidence="1">
    <location>
        <begin position="1"/>
        <end position="41"/>
    </location>
</feature>